<evidence type="ECO:0000256" key="1">
    <source>
        <dbReference type="SAM" id="Phobius"/>
    </source>
</evidence>
<proteinExistence type="predicted"/>
<evidence type="ECO:0000313" key="2">
    <source>
        <dbReference type="EMBL" id="EYE98565.1"/>
    </source>
</evidence>
<dbReference type="GeneID" id="63693112"/>
<keyword evidence="3" id="KW-1185">Reference proteome</keyword>
<organism evidence="2 3">
    <name type="scientific">Aspergillus ruber (strain CBS 135680)</name>
    <dbReference type="NCBI Taxonomy" id="1388766"/>
    <lineage>
        <taxon>Eukaryota</taxon>
        <taxon>Fungi</taxon>
        <taxon>Dikarya</taxon>
        <taxon>Ascomycota</taxon>
        <taxon>Pezizomycotina</taxon>
        <taxon>Eurotiomycetes</taxon>
        <taxon>Eurotiomycetidae</taxon>
        <taxon>Eurotiales</taxon>
        <taxon>Aspergillaceae</taxon>
        <taxon>Aspergillus</taxon>
        <taxon>Aspergillus subgen. Aspergillus</taxon>
    </lineage>
</organism>
<evidence type="ECO:0000313" key="3">
    <source>
        <dbReference type="Proteomes" id="UP000019804"/>
    </source>
</evidence>
<dbReference type="RefSeq" id="XP_040642253.1">
    <property type="nucleotide sequence ID" value="XM_040777988.1"/>
</dbReference>
<dbReference type="EMBL" id="KK088413">
    <property type="protein sequence ID" value="EYE98565.1"/>
    <property type="molecule type" value="Genomic_DNA"/>
</dbReference>
<feature type="transmembrane region" description="Helical" evidence="1">
    <location>
        <begin position="131"/>
        <end position="156"/>
    </location>
</feature>
<sequence length="157" mass="16967">MSSKTRWLRSSTTPKHHRITSINRPISTPAILVSTTGGNVSHCQSPSRVCLADGPVKHLDTFRSLGLGDNLDSWLALALEDNPSVCSSRRLPCEFSTCTSRLVETLCLAQMRPDNGCDFRPNNNCYSLAKLYAVVASWLLSGLLCTAVAVGTVGACR</sequence>
<dbReference type="Proteomes" id="UP000019804">
    <property type="component" value="Unassembled WGS sequence"/>
</dbReference>
<name>A0A017SQQ0_ASPRC</name>
<dbReference type="AlphaFoldDB" id="A0A017SQQ0"/>
<dbReference type="HOGENOM" id="CLU_1677470_0_0_1"/>
<accession>A0A017SQQ0</accession>
<keyword evidence="1" id="KW-1133">Transmembrane helix</keyword>
<gene>
    <name evidence="2" type="ORF">EURHEDRAFT_217160</name>
</gene>
<keyword evidence="1" id="KW-0812">Transmembrane</keyword>
<keyword evidence="1" id="KW-0472">Membrane</keyword>
<reference evidence="3" key="1">
    <citation type="journal article" date="2014" name="Nat. Commun.">
        <title>Genomic adaptations of the halophilic Dead Sea filamentous fungus Eurotium rubrum.</title>
        <authorList>
            <person name="Kis-Papo T."/>
            <person name="Weig A.R."/>
            <person name="Riley R."/>
            <person name="Persoh D."/>
            <person name="Salamov A."/>
            <person name="Sun H."/>
            <person name="Lipzen A."/>
            <person name="Wasser S.P."/>
            <person name="Rambold G."/>
            <person name="Grigoriev I.V."/>
            <person name="Nevo E."/>
        </authorList>
    </citation>
    <scope>NUCLEOTIDE SEQUENCE [LARGE SCALE GENOMIC DNA]</scope>
    <source>
        <strain evidence="3">CBS 135680</strain>
    </source>
</reference>
<protein>
    <submittedName>
        <fullName evidence="2">Uncharacterized protein</fullName>
    </submittedName>
</protein>